<dbReference type="SFLD" id="SFLDS00057">
    <property type="entry name" value="Glutaminase/Asparaginase"/>
    <property type="match status" value="1"/>
</dbReference>
<dbReference type="AlphaFoldDB" id="A0A1I7F393"/>
<feature type="active site" evidence="3">
    <location>
        <position position="95"/>
    </location>
</feature>
<evidence type="ECO:0000313" key="6">
    <source>
        <dbReference type="EMBL" id="SFU30626.1"/>
    </source>
</evidence>
<evidence type="ECO:0000259" key="5">
    <source>
        <dbReference type="Pfam" id="PF17763"/>
    </source>
</evidence>
<evidence type="ECO:0000256" key="2">
    <source>
        <dbReference type="PIRSR" id="PIRSR001220-2"/>
    </source>
</evidence>
<feature type="binding site" evidence="2">
    <location>
        <position position="64"/>
    </location>
    <ligand>
        <name>substrate</name>
    </ligand>
</feature>
<dbReference type="InterPro" id="IPR036152">
    <property type="entry name" value="Asp/glu_Ase-like_sf"/>
</dbReference>
<name>A0A1I7F393_9GAMM</name>
<dbReference type="InterPro" id="IPR027475">
    <property type="entry name" value="Asparaginase/glutaminase_AS2"/>
</dbReference>
<dbReference type="PROSITE" id="PS51732">
    <property type="entry name" value="ASN_GLN_ASE_3"/>
    <property type="match status" value="1"/>
</dbReference>
<dbReference type="InterPro" id="IPR037152">
    <property type="entry name" value="L-asparaginase_N_sf"/>
</dbReference>
<dbReference type="PANTHER" id="PTHR11707:SF28">
    <property type="entry name" value="60 KDA LYSOPHOSPHOLIPASE"/>
    <property type="match status" value="1"/>
</dbReference>
<accession>A0A1I7F393</accession>
<feature type="binding site" evidence="2">
    <location>
        <begin position="95"/>
        <end position="96"/>
    </location>
    <ligand>
        <name>substrate</name>
    </ligand>
</feature>
<feature type="active site" description="O-isoaspartyl threonine intermediate" evidence="1">
    <location>
        <position position="15"/>
    </location>
</feature>
<dbReference type="InterPro" id="IPR041725">
    <property type="entry name" value="L-asparaginase_I"/>
</dbReference>
<dbReference type="Pfam" id="PF00710">
    <property type="entry name" value="Asparaginase"/>
    <property type="match status" value="1"/>
</dbReference>
<dbReference type="PROSITE" id="PS00917">
    <property type="entry name" value="ASN_GLN_ASE_2"/>
    <property type="match status" value="1"/>
</dbReference>
<organism evidence="6 7">
    <name type="scientific">Halomonas korlensis</name>
    <dbReference type="NCBI Taxonomy" id="463301"/>
    <lineage>
        <taxon>Bacteria</taxon>
        <taxon>Pseudomonadati</taxon>
        <taxon>Pseudomonadota</taxon>
        <taxon>Gammaproteobacteria</taxon>
        <taxon>Oceanospirillales</taxon>
        <taxon>Halomonadaceae</taxon>
        <taxon>Halomonas</taxon>
    </lineage>
</organism>
<proteinExistence type="predicted"/>
<dbReference type="RefSeq" id="WP_089792027.1">
    <property type="nucleotide sequence ID" value="NZ_FPBP01000001.1"/>
</dbReference>
<dbReference type="CDD" id="cd08963">
    <property type="entry name" value="L-asparaginase_I"/>
    <property type="match status" value="1"/>
</dbReference>
<dbReference type="Gene3D" id="3.40.50.1170">
    <property type="entry name" value="L-asparaginase, N-terminal domain"/>
    <property type="match status" value="1"/>
</dbReference>
<evidence type="ECO:0000313" key="7">
    <source>
        <dbReference type="Proteomes" id="UP000198693"/>
    </source>
</evidence>
<evidence type="ECO:0000256" key="3">
    <source>
        <dbReference type="PROSITE-ProRule" id="PRU10100"/>
    </source>
</evidence>
<protein>
    <submittedName>
        <fullName evidence="6">L-asparaginase</fullName>
    </submittedName>
</protein>
<dbReference type="Proteomes" id="UP000198693">
    <property type="component" value="Unassembled WGS sequence"/>
</dbReference>
<dbReference type="Pfam" id="PF17763">
    <property type="entry name" value="Asparaginase_C"/>
    <property type="match status" value="1"/>
</dbReference>
<dbReference type="Gene3D" id="3.40.50.40">
    <property type="match status" value="1"/>
</dbReference>
<dbReference type="SUPFAM" id="SSF53774">
    <property type="entry name" value="Glutaminase/Asparaginase"/>
    <property type="match status" value="1"/>
</dbReference>
<dbReference type="InterPro" id="IPR040919">
    <property type="entry name" value="Asparaginase_C"/>
</dbReference>
<reference evidence="7" key="1">
    <citation type="submission" date="2016-10" db="EMBL/GenBank/DDBJ databases">
        <authorList>
            <person name="Varghese N."/>
            <person name="Submissions S."/>
        </authorList>
    </citation>
    <scope>NUCLEOTIDE SEQUENCE [LARGE SCALE GENOMIC DNA]</scope>
    <source>
        <strain evidence="7">CGMCC 1.6981</strain>
    </source>
</reference>
<feature type="domain" description="Asparaginase/glutaminase C-terminal" evidence="5">
    <location>
        <begin position="223"/>
        <end position="338"/>
    </location>
</feature>
<dbReference type="SMART" id="SM00870">
    <property type="entry name" value="Asparaginase"/>
    <property type="match status" value="1"/>
</dbReference>
<dbReference type="GO" id="GO:0004067">
    <property type="term" value="F:asparaginase activity"/>
    <property type="evidence" value="ECO:0007669"/>
    <property type="project" value="UniProtKB-UniRule"/>
</dbReference>
<feature type="domain" description="L-asparaginase N-terminal" evidence="4">
    <location>
        <begin position="7"/>
        <end position="196"/>
    </location>
</feature>
<dbReference type="STRING" id="463301.SAMN04487955_101205"/>
<dbReference type="PIRSF" id="PIRSF500176">
    <property type="entry name" value="L_ASNase"/>
    <property type="match status" value="1"/>
</dbReference>
<dbReference type="InterPro" id="IPR006034">
    <property type="entry name" value="Asparaginase/glutaminase-like"/>
</dbReference>
<evidence type="ECO:0000256" key="1">
    <source>
        <dbReference type="PIRSR" id="PIRSR001220-1"/>
    </source>
</evidence>
<sequence>MPDSLPLLILYAGGTVGMVNTSDGLAPGKDFSARLHAALDRLAPARRSTLPDIRIFELPDPIDSSAATPRDWQRLAREIAKRFREHAGVVVLHGTDTLAWSASSLAYQLQGIDRPVVVTGAMLPLEATGSDALDNIEMALRFAAMPALQEVSIAFAGKLMRGVRSRKQHTSSPDAFSSPNYPLLGEWADRDPVLYNDRRLANHLRGAPRFELPDYGVLAEGGVARLVLWPGIAARQVAAWVEDDHLRGALLEIWGSGNLPADPALLGVLARASGEGKLLAAISQCPQGGITTGHYAAGRALAETGVLSGDDMTPEAALTKIIHLLAQPLSEAQRQERFLTSLVGER</sequence>
<dbReference type="PANTHER" id="PTHR11707">
    <property type="entry name" value="L-ASPARAGINASE"/>
    <property type="match status" value="1"/>
</dbReference>
<dbReference type="InterPro" id="IPR027473">
    <property type="entry name" value="L-asparaginase_C"/>
</dbReference>
<gene>
    <name evidence="6" type="ORF">SAMN04487955_101205</name>
</gene>
<dbReference type="OrthoDB" id="9788068at2"/>
<dbReference type="InterPro" id="IPR027474">
    <property type="entry name" value="L-asparaginase_N"/>
</dbReference>
<keyword evidence="7" id="KW-1185">Reference proteome</keyword>
<dbReference type="PRINTS" id="PR00139">
    <property type="entry name" value="ASNGLNASE"/>
</dbReference>
<evidence type="ECO:0000259" key="4">
    <source>
        <dbReference type="Pfam" id="PF00710"/>
    </source>
</evidence>
<dbReference type="EMBL" id="FPBP01000001">
    <property type="protein sequence ID" value="SFU30626.1"/>
    <property type="molecule type" value="Genomic_DNA"/>
</dbReference>
<dbReference type="PIRSF" id="PIRSF001220">
    <property type="entry name" value="L-ASNase_gatD"/>
    <property type="match status" value="1"/>
</dbReference>